<protein>
    <submittedName>
        <fullName evidence="3">Sel1 repeat family protein</fullName>
    </submittedName>
</protein>
<keyword evidence="1" id="KW-0732">Signal</keyword>
<evidence type="ECO:0000259" key="2">
    <source>
        <dbReference type="Pfam" id="PF19933"/>
    </source>
</evidence>
<proteinExistence type="predicted"/>
<dbReference type="GeneID" id="72196081"/>
<feature type="chain" id="PRO_5042035271" evidence="1">
    <location>
        <begin position="29"/>
        <end position="370"/>
    </location>
</feature>
<sequence>MERKTPTQVGLAALFASLLAVCSNVAVGRESPVTTSGIRSDFVCTHDAGPSVVSQDANAQHLFAFARHLDYLYGGRDFKSENVDDFNRISRYYRIASAFGNADATEALRDLQWRLTDNTYDGVISQLRRNRMEEVERLTTLLSQQYPSRGYWFQANRFAQAYNLHEAFILYRKAADLGNAEAQYRLAQYLDVESVVLAKAFGAKAKDIAFALPLYRCAAQQGHGGAMYELAIKQVDNRRYTEAMAGFQQAIMMGENGAAFRLREAFGDKSNWPPSLAMAKDAARYERYEKIRIFLIDERKFAPRVPDLNSIVPLPPAALPEWNGTFLWKNEQLTPSEAPSETLVAQMAKAKRLDARTGLPEAGKPKDMVP</sequence>
<dbReference type="Proteomes" id="UP000501367">
    <property type="component" value="Chromosome"/>
</dbReference>
<evidence type="ECO:0000256" key="1">
    <source>
        <dbReference type="SAM" id="SignalP"/>
    </source>
</evidence>
<dbReference type="SUPFAM" id="SSF81901">
    <property type="entry name" value="HCP-like"/>
    <property type="match status" value="1"/>
</dbReference>
<gene>
    <name evidence="3" type="ORF">HGP31_20950</name>
</gene>
<reference evidence="3 4" key="1">
    <citation type="submission" date="2020-04" db="EMBL/GenBank/DDBJ databases">
        <authorList>
            <person name="Yao Y."/>
            <person name="He Z."/>
        </authorList>
    </citation>
    <scope>NUCLEOTIDE SEQUENCE [LARGE SCALE GENOMIC DNA]</scope>
    <source>
        <strain evidence="3 4">CY-1</strain>
    </source>
</reference>
<feature type="domain" description="DUF6396" evidence="2">
    <location>
        <begin position="258"/>
        <end position="360"/>
    </location>
</feature>
<dbReference type="InterPro" id="IPR011990">
    <property type="entry name" value="TPR-like_helical_dom_sf"/>
</dbReference>
<name>A0AAE6ZWF1_9PSED</name>
<dbReference type="Gene3D" id="1.25.40.10">
    <property type="entry name" value="Tetratricopeptide repeat domain"/>
    <property type="match status" value="1"/>
</dbReference>
<dbReference type="InterPro" id="IPR045653">
    <property type="entry name" value="DUF6396"/>
</dbReference>
<dbReference type="Pfam" id="PF19933">
    <property type="entry name" value="DUF6396"/>
    <property type="match status" value="1"/>
</dbReference>
<feature type="signal peptide" evidence="1">
    <location>
        <begin position="1"/>
        <end position="28"/>
    </location>
</feature>
<evidence type="ECO:0000313" key="4">
    <source>
        <dbReference type="Proteomes" id="UP000501367"/>
    </source>
</evidence>
<dbReference type="KEGG" id="pum:HGP31_20950"/>
<dbReference type="EMBL" id="CP051487">
    <property type="protein sequence ID" value="QJC80672.1"/>
    <property type="molecule type" value="Genomic_DNA"/>
</dbReference>
<dbReference type="RefSeq" id="WP_168758581.1">
    <property type="nucleotide sequence ID" value="NZ_CP051487.1"/>
</dbReference>
<organism evidence="3 4">
    <name type="scientific">Pseudomonas umsongensis</name>
    <dbReference type="NCBI Taxonomy" id="198618"/>
    <lineage>
        <taxon>Bacteria</taxon>
        <taxon>Pseudomonadati</taxon>
        <taxon>Pseudomonadota</taxon>
        <taxon>Gammaproteobacteria</taxon>
        <taxon>Pseudomonadales</taxon>
        <taxon>Pseudomonadaceae</taxon>
        <taxon>Pseudomonas</taxon>
    </lineage>
</organism>
<evidence type="ECO:0000313" key="3">
    <source>
        <dbReference type="EMBL" id="QJC80672.1"/>
    </source>
</evidence>
<dbReference type="AlphaFoldDB" id="A0AAE6ZWF1"/>
<accession>A0AAE6ZWF1</accession>